<keyword evidence="2" id="KW-1185">Reference proteome</keyword>
<proteinExistence type="predicted"/>
<dbReference type="Proteomes" id="UP000642571">
    <property type="component" value="Unassembled WGS sequence"/>
</dbReference>
<accession>A0ABQ1QHP6</accession>
<organism evidence="1 2">
    <name type="scientific">Pontibacillus salipaludis</name>
    <dbReference type="NCBI Taxonomy" id="1697394"/>
    <lineage>
        <taxon>Bacteria</taxon>
        <taxon>Bacillati</taxon>
        <taxon>Bacillota</taxon>
        <taxon>Bacilli</taxon>
        <taxon>Bacillales</taxon>
        <taxon>Bacillaceae</taxon>
        <taxon>Pontibacillus</taxon>
    </lineage>
</organism>
<dbReference type="RefSeq" id="WP_188655893.1">
    <property type="nucleotide sequence ID" value="NZ_BMIN01000022.1"/>
</dbReference>
<evidence type="ECO:0000313" key="2">
    <source>
        <dbReference type="Proteomes" id="UP000642571"/>
    </source>
</evidence>
<evidence type="ECO:0008006" key="3">
    <source>
        <dbReference type="Google" id="ProtNLM"/>
    </source>
</evidence>
<comment type="caution">
    <text evidence="1">The sequence shown here is derived from an EMBL/GenBank/DDBJ whole genome shotgun (WGS) entry which is preliminary data.</text>
</comment>
<dbReference type="EMBL" id="BMIN01000022">
    <property type="protein sequence ID" value="GGD26460.1"/>
    <property type="molecule type" value="Genomic_DNA"/>
</dbReference>
<sequence length="97" mass="10837">MGENKLIKGVLIGALAGVVYALFDKDTRLEASTCVKQTSGKVREYVEHPSDAMHDLRLKYEHMAQAVTTGSEQAVRILDQLNEFLEKIESQSEEPTE</sequence>
<evidence type="ECO:0000313" key="1">
    <source>
        <dbReference type="EMBL" id="GGD26460.1"/>
    </source>
</evidence>
<gene>
    <name evidence="1" type="ORF">GCM10011389_37460</name>
</gene>
<protein>
    <recommendedName>
        <fullName evidence="3">YtxH domain-containing protein</fullName>
    </recommendedName>
</protein>
<reference evidence="2" key="1">
    <citation type="journal article" date="2019" name="Int. J. Syst. Evol. Microbiol.">
        <title>The Global Catalogue of Microorganisms (GCM) 10K type strain sequencing project: providing services to taxonomists for standard genome sequencing and annotation.</title>
        <authorList>
            <consortium name="The Broad Institute Genomics Platform"/>
            <consortium name="The Broad Institute Genome Sequencing Center for Infectious Disease"/>
            <person name="Wu L."/>
            <person name="Ma J."/>
        </authorList>
    </citation>
    <scope>NUCLEOTIDE SEQUENCE [LARGE SCALE GENOMIC DNA]</scope>
    <source>
        <strain evidence="2">CGMCC 1.15353</strain>
    </source>
</reference>
<name>A0ABQ1QHP6_9BACI</name>